<dbReference type="InterPro" id="IPR013087">
    <property type="entry name" value="Znf_C2H2_type"/>
</dbReference>
<feature type="domain" description="C2H2-type" evidence="11">
    <location>
        <begin position="89"/>
        <end position="111"/>
    </location>
</feature>
<evidence type="ECO:0000256" key="7">
    <source>
        <dbReference type="ARBA" id="ARBA00023163"/>
    </source>
</evidence>
<keyword evidence="6" id="KW-0805">Transcription regulation</keyword>
<evidence type="ECO:0000256" key="4">
    <source>
        <dbReference type="ARBA" id="ARBA00022771"/>
    </source>
</evidence>
<dbReference type="Gene3D" id="3.30.160.60">
    <property type="entry name" value="Classic Zinc Finger"/>
    <property type="match status" value="1"/>
</dbReference>
<sequence length="143" mass="15815">MKRFGDGEEGEMESMNVADVPTLLTLDGGGEETISVPSRASPVRVFWCKTCHRQFPSFQALGGHRASHKKPRLAEDRHGHPELAKPRAHECSVCGLEFAVSQALVGHMRWHCAGGAPHRLTEKKPGKRRGLWLDLNMPPSDDV</sequence>
<keyword evidence="2" id="KW-0479">Metal-binding</keyword>
<accession>A0AAV8QMQ2</accession>
<keyword evidence="4 9" id="KW-0863">Zinc-finger</keyword>
<evidence type="ECO:0000256" key="1">
    <source>
        <dbReference type="ARBA" id="ARBA00004123"/>
    </source>
</evidence>
<keyword evidence="13" id="KW-1185">Reference proteome</keyword>
<name>A0AAV8QMQ2_ENSVE</name>
<comment type="caution">
    <text evidence="12">The sequence shown here is derived from an EMBL/GenBank/DDBJ whole genome shotgun (WGS) entry which is preliminary data.</text>
</comment>
<comment type="subcellular location">
    <subcellularLocation>
        <location evidence="1">Nucleus</location>
    </subcellularLocation>
</comment>
<evidence type="ECO:0000259" key="11">
    <source>
        <dbReference type="PROSITE" id="PS50157"/>
    </source>
</evidence>
<dbReference type="SUPFAM" id="SSF57667">
    <property type="entry name" value="beta-beta-alpha zinc fingers"/>
    <property type="match status" value="1"/>
</dbReference>
<dbReference type="Proteomes" id="UP001222027">
    <property type="component" value="Unassembled WGS sequence"/>
</dbReference>
<dbReference type="PROSITE" id="PS00028">
    <property type="entry name" value="ZINC_FINGER_C2H2_1"/>
    <property type="match status" value="2"/>
</dbReference>
<keyword evidence="3" id="KW-0677">Repeat</keyword>
<feature type="domain" description="C2H2-type" evidence="11">
    <location>
        <begin position="46"/>
        <end position="73"/>
    </location>
</feature>
<evidence type="ECO:0000313" key="12">
    <source>
        <dbReference type="EMBL" id="KAJ8484674.1"/>
    </source>
</evidence>
<evidence type="ECO:0000313" key="13">
    <source>
        <dbReference type="Proteomes" id="UP001222027"/>
    </source>
</evidence>
<dbReference type="PANTHER" id="PTHR26374">
    <property type="entry name" value="ZINC FINGER PROTEIN ZAT5"/>
    <property type="match status" value="1"/>
</dbReference>
<dbReference type="Pfam" id="PF13912">
    <property type="entry name" value="zf-C2H2_6"/>
    <property type="match status" value="2"/>
</dbReference>
<evidence type="ECO:0000256" key="6">
    <source>
        <dbReference type="ARBA" id="ARBA00023015"/>
    </source>
</evidence>
<keyword evidence="7" id="KW-0804">Transcription</keyword>
<evidence type="ECO:0000256" key="9">
    <source>
        <dbReference type="PROSITE-ProRule" id="PRU00042"/>
    </source>
</evidence>
<dbReference type="AlphaFoldDB" id="A0AAV8QMQ2"/>
<organism evidence="12 13">
    <name type="scientific">Ensete ventricosum</name>
    <name type="common">Abyssinian banana</name>
    <name type="synonym">Musa ensete</name>
    <dbReference type="NCBI Taxonomy" id="4639"/>
    <lineage>
        <taxon>Eukaryota</taxon>
        <taxon>Viridiplantae</taxon>
        <taxon>Streptophyta</taxon>
        <taxon>Embryophyta</taxon>
        <taxon>Tracheophyta</taxon>
        <taxon>Spermatophyta</taxon>
        <taxon>Magnoliopsida</taxon>
        <taxon>Liliopsida</taxon>
        <taxon>Zingiberales</taxon>
        <taxon>Musaceae</taxon>
        <taxon>Ensete</taxon>
    </lineage>
</organism>
<dbReference type="EMBL" id="JAQQAF010000005">
    <property type="protein sequence ID" value="KAJ8484674.1"/>
    <property type="molecule type" value="Genomic_DNA"/>
</dbReference>
<reference evidence="12 13" key="1">
    <citation type="submission" date="2022-12" db="EMBL/GenBank/DDBJ databases">
        <title>Chromosome-scale assembly of the Ensete ventricosum genome.</title>
        <authorList>
            <person name="Dussert Y."/>
            <person name="Stocks J."/>
            <person name="Wendawek A."/>
            <person name="Woldeyes F."/>
            <person name="Nichols R.A."/>
            <person name="Borrell J.S."/>
        </authorList>
    </citation>
    <scope>NUCLEOTIDE SEQUENCE [LARGE SCALE GENOMIC DNA]</scope>
    <source>
        <strain evidence="13">cv. Maze</strain>
        <tissue evidence="12">Seeds</tissue>
    </source>
</reference>
<evidence type="ECO:0000256" key="10">
    <source>
        <dbReference type="SAM" id="MobiDB-lite"/>
    </source>
</evidence>
<dbReference type="GO" id="GO:0005634">
    <property type="term" value="C:nucleus"/>
    <property type="evidence" value="ECO:0007669"/>
    <property type="project" value="UniProtKB-SubCell"/>
</dbReference>
<dbReference type="InterPro" id="IPR036236">
    <property type="entry name" value="Znf_C2H2_sf"/>
</dbReference>
<evidence type="ECO:0000256" key="8">
    <source>
        <dbReference type="ARBA" id="ARBA00023242"/>
    </source>
</evidence>
<keyword evidence="5" id="KW-0862">Zinc</keyword>
<proteinExistence type="predicted"/>
<evidence type="ECO:0000256" key="3">
    <source>
        <dbReference type="ARBA" id="ARBA00022737"/>
    </source>
</evidence>
<protein>
    <recommendedName>
        <fullName evidence="11">C2H2-type domain-containing protein</fullName>
    </recommendedName>
</protein>
<keyword evidence="8" id="KW-0539">Nucleus</keyword>
<gene>
    <name evidence="12" type="ORF">OPV22_017159</name>
</gene>
<feature type="compositionally biased region" description="Basic and acidic residues" evidence="10">
    <location>
        <begin position="72"/>
        <end position="84"/>
    </location>
</feature>
<evidence type="ECO:0000256" key="5">
    <source>
        <dbReference type="ARBA" id="ARBA00022833"/>
    </source>
</evidence>
<dbReference type="PANTHER" id="PTHR26374:SF379">
    <property type="entry name" value="ZINC FINGER PROTEIN ZAT12"/>
    <property type="match status" value="1"/>
</dbReference>
<dbReference type="GO" id="GO:0008270">
    <property type="term" value="F:zinc ion binding"/>
    <property type="evidence" value="ECO:0007669"/>
    <property type="project" value="UniProtKB-KW"/>
</dbReference>
<dbReference type="PROSITE" id="PS50157">
    <property type="entry name" value="ZINC_FINGER_C2H2_2"/>
    <property type="match status" value="2"/>
</dbReference>
<evidence type="ECO:0000256" key="2">
    <source>
        <dbReference type="ARBA" id="ARBA00022723"/>
    </source>
</evidence>
<dbReference type="SMART" id="SM00355">
    <property type="entry name" value="ZnF_C2H2"/>
    <property type="match status" value="2"/>
</dbReference>
<feature type="region of interest" description="Disordered" evidence="10">
    <location>
        <begin position="61"/>
        <end position="84"/>
    </location>
</feature>